<reference evidence="1" key="1">
    <citation type="submission" date="2019-11" db="EMBL/GenBank/DDBJ databases">
        <title>Nori genome reveals adaptations in red seaweeds to the harsh intertidal environment.</title>
        <authorList>
            <person name="Wang D."/>
            <person name="Mao Y."/>
        </authorList>
    </citation>
    <scope>NUCLEOTIDE SEQUENCE</scope>
    <source>
        <tissue evidence="1">Gametophyte</tissue>
    </source>
</reference>
<name>A0ACC3BT57_PYRYE</name>
<organism evidence="1 2">
    <name type="scientific">Pyropia yezoensis</name>
    <name type="common">Susabi-nori</name>
    <name type="synonym">Porphyra yezoensis</name>
    <dbReference type="NCBI Taxonomy" id="2788"/>
    <lineage>
        <taxon>Eukaryota</taxon>
        <taxon>Rhodophyta</taxon>
        <taxon>Bangiophyceae</taxon>
        <taxon>Bangiales</taxon>
        <taxon>Bangiaceae</taxon>
        <taxon>Pyropia</taxon>
    </lineage>
</organism>
<proteinExistence type="predicted"/>
<comment type="caution">
    <text evidence="1">The sequence shown here is derived from an EMBL/GenBank/DDBJ whole genome shotgun (WGS) entry which is preliminary data.</text>
</comment>
<protein>
    <submittedName>
        <fullName evidence="1">Uncharacterized protein</fullName>
    </submittedName>
</protein>
<sequence length="354" mass="36703">MVAQPATAAEAAAASPPAAAATATPAPLRTTFVHPFAVAALGGRTAAPPGALVAAAAAEGGGGRPAAAQSFSEVLSLASSKALRGGLPGAAAMGIQVTTLLWLRTTMNYQYRHGMTTRQALSTLYKEGGVRRFYRGFAPALVQAPMSRFGDTAANAGVIALLDTASETTANLPVVAKTSAASAAAAGFRIFLMPVDAVKTSLQVNGASGLRLLVTKARTGGVPVFYHGALGAAAATYVGHFPWFSVYNSLNATLPLYDDLPRKVGRNALIGFSASVVSDCCSNSLRVIKTYRQTHAEVVSYPAAVREVVAQDGVVGLFGRGLQTRIIANGFQGLLFTVLWKLLEEQLGKRLDRK</sequence>
<dbReference type="EMBL" id="CM020618">
    <property type="protein sequence ID" value="KAK1861211.1"/>
    <property type="molecule type" value="Genomic_DNA"/>
</dbReference>
<dbReference type="Proteomes" id="UP000798662">
    <property type="component" value="Chromosome 1"/>
</dbReference>
<evidence type="ECO:0000313" key="2">
    <source>
        <dbReference type="Proteomes" id="UP000798662"/>
    </source>
</evidence>
<gene>
    <name evidence="1" type="ORF">I4F81_003795</name>
</gene>
<evidence type="ECO:0000313" key="1">
    <source>
        <dbReference type="EMBL" id="KAK1861211.1"/>
    </source>
</evidence>
<accession>A0ACC3BT57</accession>
<keyword evidence="2" id="KW-1185">Reference proteome</keyword>